<dbReference type="SMART" id="SM01034">
    <property type="entry name" value="BLUF"/>
    <property type="match status" value="1"/>
</dbReference>
<dbReference type="KEGG" id="siw:GH266_00150"/>
<dbReference type="GO" id="GO:0071949">
    <property type="term" value="F:FAD binding"/>
    <property type="evidence" value="ECO:0007669"/>
    <property type="project" value="InterPro"/>
</dbReference>
<dbReference type="InterPro" id="IPR007024">
    <property type="entry name" value="BLUF_domain"/>
</dbReference>
<dbReference type="AlphaFoldDB" id="A0A857C288"/>
<name>A0A857C288_9HYPH</name>
<organism evidence="2 3">
    <name type="scientific">Stappia indica</name>
    <dbReference type="NCBI Taxonomy" id="538381"/>
    <lineage>
        <taxon>Bacteria</taxon>
        <taxon>Pseudomonadati</taxon>
        <taxon>Pseudomonadota</taxon>
        <taxon>Alphaproteobacteria</taxon>
        <taxon>Hyphomicrobiales</taxon>
        <taxon>Stappiaceae</taxon>
        <taxon>Stappia</taxon>
    </lineage>
</organism>
<gene>
    <name evidence="2" type="ORF">GH266_00150</name>
</gene>
<evidence type="ECO:0000259" key="1">
    <source>
        <dbReference type="PROSITE" id="PS50925"/>
    </source>
</evidence>
<sequence length="155" mass="16690">MVLSAICYRARIDGSSLDGVPSAEVDRLLDRTRRLNRLNGVTGALLRQGDHVLLWLEGEASGLADSRACTEGDLGLSRVELLCEGPLGARLFPHCWLCLANSGASTQDHRMEMPAKVADVLAGPGSADFAQVADAVRCLARRIEDCRYTRAALLV</sequence>
<accession>A0A857C288</accession>
<dbReference type="SUPFAM" id="SSF54975">
    <property type="entry name" value="Acylphosphatase/BLUF domain-like"/>
    <property type="match status" value="1"/>
</dbReference>
<dbReference type="OrthoDB" id="196105at2"/>
<protein>
    <recommendedName>
        <fullName evidence="1">BLUF domain-containing protein</fullName>
    </recommendedName>
</protein>
<feature type="domain" description="BLUF" evidence="1">
    <location>
        <begin position="3"/>
        <end position="99"/>
    </location>
</feature>
<dbReference type="Pfam" id="PF04940">
    <property type="entry name" value="BLUF"/>
    <property type="match status" value="1"/>
</dbReference>
<proteinExistence type="predicted"/>
<dbReference type="EMBL" id="CP046908">
    <property type="protein sequence ID" value="QGZ33056.1"/>
    <property type="molecule type" value="Genomic_DNA"/>
</dbReference>
<dbReference type="InterPro" id="IPR036046">
    <property type="entry name" value="Acylphosphatase-like_dom_sf"/>
</dbReference>
<evidence type="ECO:0000313" key="2">
    <source>
        <dbReference type="EMBL" id="QGZ33056.1"/>
    </source>
</evidence>
<dbReference type="RefSeq" id="WP_158192093.1">
    <property type="nucleotide sequence ID" value="NZ_CP046908.1"/>
</dbReference>
<dbReference type="Gene3D" id="3.30.70.100">
    <property type="match status" value="1"/>
</dbReference>
<evidence type="ECO:0000313" key="3">
    <source>
        <dbReference type="Proteomes" id="UP000435648"/>
    </source>
</evidence>
<reference evidence="2 3" key="1">
    <citation type="submission" date="2019-12" db="EMBL/GenBank/DDBJ databases">
        <title>The genome of Stappia indica PHM037.</title>
        <authorList>
            <person name="Kacar D."/>
            <person name="Galan B."/>
            <person name="Canedo L."/>
            <person name="Rodriguez P."/>
            <person name="de la Calle F."/>
            <person name="Garcia J.L."/>
        </authorList>
    </citation>
    <scope>NUCLEOTIDE SEQUENCE [LARGE SCALE GENOMIC DNA]</scope>
    <source>
        <strain evidence="2 3">PHM037</strain>
    </source>
</reference>
<dbReference type="GO" id="GO:0009882">
    <property type="term" value="F:blue light photoreceptor activity"/>
    <property type="evidence" value="ECO:0007669"/>
    <property type="project" value="InterPro"/>
</dbReference>
<dbReference type="Proteomes" id="UP000435648">
    <property type="component" value="Chromosome"/>
</dbReference>
<dbReference type="PROSITE" id="PS50925">
    <property type="entry name" value="BLUF"/>
    <property type="match status" value="1"/>
</dbReference>